<dbReference type="Proteomes" id="UP001612741">
    <property type="component" value="Unassembled WGS sequence"/>
</dbReference>
<protein>
    <recommendedName>
        <fullName evidence="3">Abortive infection protein-like C-terminal domain-containing protein</fullName>
    </recommendedName>
</protein>
<evidence type="ECO:0000313" key="2">
    <source>
        <dbReference type="Proteomes" id="UP001612741"/>
    </source>
</evidence>
<dbReference type="RefSeq" id="WP_397092260.1">
    <property type="nucleotide sequence ID" value="NZ_JBITGY010000025.1"/>
</dbReference>
<reference evidence="1 2" key="1">
    <citation type="submission" date="2024-10" db="EMBL/GenBank/DDBJ databases">
        <title>The Natural Products Discovery Center: Release of the First 8490 Sequenced Strains for Exploring Actinobacteria Biosynthetic Diversity.</title>
        <authorList>
            <person name="Kalkreuter E."/>
            <person name="Kautsar S.A."/>
            <person name="Yang D."/>
            <person name="Bader C.D."/>
            <person name="Teijaro C.N."/>
            <person name="Fluegel L."/>
            <person name="Davis C.M."/>
            <person name="Simpson J.R."/>
            <person name="Lauterbach L."/>
            <person name="Steele A.D."/>
            <person name="Gui C."/>
            <person name="Meng S."/>
            <person name="Li G."/>
            <person name="Viehrig K."/>
            <person name="Ye F."/>
            <person name="Su P."/>
            <person name="Kiefer A.F."/>
            <person name="Nichols A."/>
            <person name="Cepeda A.J."/>
            <person name="Yan W."/>
            <person name="Fan B."/>
            <person name="Jiang Y."/>
            <person name="Adhikari A."/>
            <person name="Zheng C.-J."/>
            <person name="Schuster L."/>
            <person name="Cowan T.M."/>
            <person name="Smanski M.J."/>
            <person name="Chevrette M.G."/>
            <person name="De Carvalho L.P.S."/>
            <person name="Shen B."/>
        </authorList>
    </citation>
    <scope>NUCLEOTIDE SEQUENCE [LARGE SCALE GENOMIC DNA]</scope>
    <source>
        <strain evidence="1 2">NPDC050545</strain>
    </source>
</reference>
<gene>
    <name evidence="1" type="ORF">ACIBG2_51310</name>
</gene>
<name>A0ABW7ZCF9_9ACTN</name>
<dbReference type="EMBL" id="JBITGY010000025">
    <property type="protein sequence ID" value="MFI6505846.1"/>
    <property type="molecule type" value="Genomic_DNA"/>
</dbReference>
<proteinExistence type="predicted"/>
<sequence>MTETTNPWRPLNERLDGMTGERALVEGTPDYLLEPLQTWLYEIFISRQHGDFLTRLQLKLRRQNLAQLAGGQVVILLKDQELLAAIDGALHMNCDLLEAGVDPVKKRWWKEMLVRLLKILNEGGSAWTITDNVDGLTARVNPTVAQAARTTVKDAKASAADHLRKAWDAAYGFQPDPTLAYSEAVKAVEDVVIPETIPRDNMPTLGKALTHLTSTRGKWTLAIDDKNGQPATADALISLLELLWHGQRDRHAGPTMKPASQETAQMAVHTAAVVVQWFSSGNVRKKP</sequence>
<comment type="caution">
    <text evidence="1">The sequence shown here is derived from an EMBL/GenBank/DDBJ whole genome shotgun (WGS) entry which is preliminary data.</text>
</comment>
<keyword evidence="2" id="KW-1185">Reference proteome</keyword>
<evidence type="ECO:0008006" key="3">
    <source>
        <dbReference type="Google" id="ProtNLM"/>
    </source>
</evidence>
<accession>A0ABW7ZCF9</accession>
<organism evidence="1 2">
    <name type="scientific">Nonomuraea typhae</name>
    <dbReference type="NCBI Taxonomy" id="2603600"/>
    <lineage>
        <taxon>Bacteria</taxon>
        <taxon>Bacillati</taxon>
        <taxon>Actinomycetota</taxon>
        <taxon>Actinomycetes</taxon>
        <taxon>Streptosporangiales</taxon>
        <taxon>Streptosporangiaceae</taxon>
        <taxon>Nonomuraea</taxon>
    </lineage>
</organism>
<evidence type="ECO:0000313" key="1">
    <source>
        <dbReference type="EMBL" id="MFI6505846.1"/>
    </source>
</evidence>